<evidence type="ECO:0000313" key="3">
    <source>
        <dbReference type="Proteomes" id="UP000295781"/>
    </source>
</evidence>
<dbReference type="Gene3D" id="3.40.50.1820">
    <property type="entry name" value="alpha/beta hydrolase"/>
    <property type="match status" value="1"/>
</dbReference>
<accession>A0A4P2Q4F4</accession>
<keyword evidence="2" id="KW-0378">Hydrolase</keyword>
<dbReference type="PANTHER" id="PTHR43798:SF33">
    <property type="entry name" value="HYDROLASE, PUTATIVE (AFU_ORTHOLOGUE AFUA_2G14860)-RELATED"/>
    <property type="match status" value="1"/>
</dbReference>
<proteinExistence type="predicted"/>
<organism evidence="2 3">
    <name type="scientific">Sorangium cellulosum</name>
    <name type="common">Polyangium cellulosum</name>
    <dbReference type="NCBI Taxonomy" id="56"/>
    <lineage>
        <taxon>Bacteria</taxon>
        <taxon>Pseudomonadati</taxon>
        <taxon>Myxococcota</taxon>
        <taxon>Polyangia</taxon>
        <taxon>Polyangiales</taxon>
        <taxon>Polyangiaceae</taxon>
        <taxon>Sorangium</taxon>
    </lineage>
</organism>
<dbReference type="PRINTS" id="PR00111">
    <property type="entry name" value="ABHYDROLASE"/>
</dbReference>
<dbReference type="Pfam" id="PF00561">
    <property type="entry name" value="Abhydrolase_1"/>
    <property type="match status" value="1"/>
</dbReference>
<evidence type="ECO:0000259" key="1">
    <source>
        <dbReference type="Pfam" id="PF00561"/>
    </source>
</evidence>
<dbReference type="Proteomes" id="UP000295781">
    <property type="component" value="Chromosome"/>
</dbReference>
<protein>
    <submittedName>
        <fullName evidence="2">Alpha/beta hydrolase</fullName>
    </submittedName>
</protein>
<dbReference type="OrthoDB" id="5495375at2"/>
<dbReference type="SUPFAM" id="SSF53474">
    <property type="entry name" value="alpha/beta-Hydrolases"/>
    <property type="match status" value="1"/>
</dbReference>
<dbReference type="PANTHER" id="PTHR43798">
    <property type="entry name" value="MONOACYLGLYCEROL LIPASE"/>
    <property type="match status" value="1"/>
</dbReference>
<evidence type="ECO:0000313" key="2">
    <source>
        <dbReference type="EMBL" id="AUX23906.1"/>
    </source>
</evidence>
<feature type="domain" description="AB hydrolase-1" evidence="1">
    <location>
        <begin position="51"/>
        <end position="150"/>
    </location>
</feature>
<dbReference type="RefSeq" id="WP_129349411.1">
    <property type="nucleotide sequence ID" value="NZ_CP012670.1"/>
</dbReference>
<name>A0A4P2Q4F4_SORCE</name>
<sequence length="300" mass="32560">MTTIFREEQARATIEAAYERFRARVPGTSARTVATRFGDTHVLLAGRADAPPLVVLHGALASSAHVMGELGPLRDRFRVIAPDVIGQSVKSADARLPLDGPAYGEWLVDVLDALGLARPHVYGVSWGGFVARKLAELAPERIDRLVLLVPAGVVAGSAWRGFIEVGIPMALYRAFPSEARLRRLARSLFTTTDDDWVPYFGEAIRSYRLDFRVPPLATPGPLARFTRPTLVFGASDDLSFPGQALLARVRALIPHAETELLEGSRHAPPTDEAFRRRLGDRITRFLRAGGAAELAAPAGA</sequence>
<dbReference type="EMBL" id="CP012670">
    <property type="protein sequence ID" value="AUX23906.1"/>
    <property type="molecule type" value="Genomic_DNA"/>
</dbReference>
<dbReference type="InterPro" id="IPR000073">
    <property type="entry name" value="AB_hydrolase_1"/>
</dbReference>
<reference evidence="2 3" key="1">
    <citation type="submission" date="2015-09" db="EMBL/GenBank/DDBJ databases">
        <title>Sorangium comparison.</title>
        <authorList>
            <person name="Zaburannyi N."/>
            <person name="Bunk B."/>
            <person name="Overmann J."/>
            <person name="Mueller R."/>
        </authorList>
    </citation>
    <scope>NUCLEOTIDE SEQUENCE [LARGE SCALE GENOMIC DNA]</scope>
    <source>
        <strain evidence="2 3">So ceGT47</strain>
    </source>
</reference>
<dbReference type="GO" id="GO:0016787">
    <property type="term" value="F:hydrolase activity"/>
    <property type="evidence" value="ECO:0007669"/>
    <property type="project" value="UniProtKB-KW"/>
</dbReference>
<dbReference type="GO" id="GO:0016020">
    <property type="term" value="C:membrane"/>
    <property type="evidence" value="ECO:0007669"/>
    <property type="project" value="TreeGrafter"/>
</dbReference>
<gene>
    <name evidence="2" type="ORF">SOCEGT47_044360</name>
</gene>
<dbReference type="InterPro" id="IPR029058">
    <property type="entry name" value="AB_hydrolase_fold"/>
</dbReference>
<dbReference type="InterPro" id="IPR050266">
    <property type="entry name" value="AB_hydrolase_sf"/>
</dbReference>
<dbReference type="AlphaFoldDB" id="A0A4P2Q4F4"/>